<keyword evidence="7 10" id="KW-0479">Metal-binding</keyword>
<dbReference type="InterPro" id="IPR003700">
    <property type="entry name" value="Pantoate_hydroxy_MeTrfase"/>
</dbReference>
<protein>
    <recommendedName>
        <fullName evidence="7">3-methyl-2-oxobutanoate hydroxymethyltransferase</fullName>
        <ecNumber evidence="7">2.1.2.11</ecNumber>
    </recommendedName>
    <alternativeName>
        <fullName evidence="7">Ketopantoate hydroxymethyltransferase</fullName>
        <shortName evidence="7">KPHMT</shortName>
    </alternativeName>
</protein>
<dbReference type="HAMAP" id="MF_00156">
    <property type="entry name" value="PanB"/>
    <property type="match status" value="1"/>
</dbReference>
<feature type="binding site" evidence="7 9">
    <location>
        <position position="115"/>
    </location>
    <ligand>
        <name>3-methyl-2-oxobutanoate</name>
        <dbReference type="ChEBI" id="CHEBI:11851"/>
    </ligand>
</feature>
<dbReference type="GO" id="GO:0005737">
    <property type="term" value="C:cytoplasm"/>
    <property type="evidence" value="ECO:0007669"/>
    <property type="project" value="UniProtKB-SubCell"/>
</dbReference>
<dbReference type="PANTHER" id="PTHR20881:SF0">
    <property type="entry name" value="3-METHYL-2-OXOBUTANOATE HYDROXYMETHYLTRANSFERASE"/>
    <property type="match status" value="1"/>
</dbReference>
<keyword evidence="4 7" id="KW-0566">Pantothenate biosynthesis</keyword>
<sequence length="274" mass="29932">MNEKITVSTLKKYKQTGKKITALTAYDFPTAKILDESGIDMILVGDSLGMVVLGYESTLPVTMDDMVHHTKAVTRGVKRSFVMADMPFMSYSISKETTMQNAARLIAEGNAQSIKIEGGCEVAPIIKLIVDAGIPVIGHLGLTPQYINQLGGYKIQGKDMEKAKKIMKDAKTLEEAGICALVLECVPSELAKDITENISIPTIGIGAGPYCDGQILVTHDMLGITQGHRPKFVKQYANIDEIMKNGLKNYVNDVESGSFPSKEHSFTTEKRENK</sequence>
<dbReference type="FunFam" id="3.20.20.60:FF:000003">
    <property type="entry name" value="3-methyl-2-oxobutanoate hydroxymethyltransferase"/>
    <property type="match status" value="1"/>
</dbReference>
<feature type="binding site" evidence="7 10">
    <location>
        <position position="85"/>
    </location>
    <ligand>
        <name>Mg(2+)</name>
        <dbReference type="ChEBI" id="CHEBI:18420"/>
    </ligand>
</feature>
<comment type="subcellular location">
    <subcellularLocation>
        <location evidence="7">Cytoplasm</location>
    </subcellularLocation>
</comment>
<proteinExistence type="inferred from homology"/>
<dbReference type="PIRSF" id="PIRSF000388">
    <property type="entry name" value="Pantoate_hydroxy_MeTrfase"/>
    <property type="match status" value="1"/>
</dbReference>
<dbReference type="EMBL" id="CP060096">
    <property type="protein sequence ID" value="QSZ26894.1"/>
    <property type="molecule type" value="Genomic_DNA"/>
</dbReference>
<dbReference type="Proteomes" id="UP000671913">
    <property type="component" value="Chromosome"/>
</dbReference>
<feature type="binding site" evidence="7 10">
    <location>
        <position position="46"/>
    </location>
    <ligand>
        <name>Mg(2+)</name>
        <dbReference type="ChEBI" id="CHEBI:18420"/>
    </ligand>
</feature>
<evidence type="ECO:0000313" key="12">
    <source>
        <dbReference type="Proteomes" id="UP000671913"/>
    </source>
</evidence>
<keyword evidence="12" id="KW-1185">Reference proteome</keyword>
<evidence type="ECO:0000256" key="9">
    <source>
        <dbReference type="PIRSR" id="PIRSR000388-2"/>
    </source>
</evidence>
<dbReference type="CDD" id="cd06557">
    <property type="entry name" value="KPHMT-like"/>
    <property type="match status" value="1"/>
</dbReference>
<feature type="binding site" evidence="7 9">
    <location>
        <position position="85"/>
    </location>
    <ligand>
        <name>3-methyl-2-oxobutanoate</name>
        <dbReference type="ChEBI" id="CHEBI:11851"/>
    </ligand>
</feature>
<keyword evidence="7 10" id="KW-0460">Magnesium</keyword>
<dbReference type="SUPFAM" id="SSF51621">
    <property type="entry name" value="Phosphoenolpyruvate/pyruvate domain"/>
    <property type="match status" value="1"/>
</dbReference>
<evidence type="ECO:0000256" key="4">
    <source>
        <dbReference type="ARBA" id="ARBA00022655"/>
    </source>
</evidence>
<evidence type="ECO:0000256" key="10">
    <source>
        <dbReference type="PIRSR" id="PIRSR000388-3"/>
    </source>
</evidence>
<dbReference type="GO" id="GO:0003864">
    <property type="term" value="F:3-methyl-2-oxobutanoate hydroxymethyltransferase activity"/>
    <property type="evidence" value="ECO:0007669"/>
    <property type="project" value="UniProtKB-UniRule"/>
</dbReference>
<dbReference type="KEGG" id="aaut:ACETAC_08420"/>
<feature type="binding site" evidence="7 9">
    <location>
        <begin position="46"/>
        <end position="47"/>
    </location>
    <ligand>
        <name>3-methyl-2-oxobutanoate</name>
        <dbReference type="ChEBI" id="CHEBI:11851"/>
    </ligand>
</feature>
<accession>A0A975AUX4</accession>
<feature type="active site" description="Proton acceptor" evidence="7 8">
    <location>
        <position position="184"/>
    </location>
</feature>
<dbReference type="NCBIfam" id="TIGR00222">
    <property type="entry name" value="panB"/>
    <property type="match status" value="1"/>
</dbReference>
<evidence type="ECO:0000256" key="8">
    <source>
        <dbReference type="PIRSR" id="PIRSR000388-1"/>
    </source>
</evidence>
<comment type="catalytic activity">
    <reaction evidence="7">
        <text>(6R)-5,10-methylene-5,6,7,8-tetrahydrofolate + 3-methyl-2-oxobutanoate + H2O = 2-dehydropantoate + (6S)-5,6,7,8-tetrahydrofolate</text>
        <dbReference type="Rhea" id="RHEA:11824"/>
        <dbReference type="ChEBI" id="CHEBI:11561"/>
        <dbReference type="ChEBI" id="CHEBI:11851"/>
        <dbReference type="ChEBI" id="CHEBI:15377"/>
        <dbReference type="ChEBI" id="CHEBI:15636"/>
        <dbReference type="ChEBI" id="CHEBI:57453"/>
        <dbReference type="EC" id="2.1.2.11"/>
    </reaction>
</comment>
<dbReference type="RefSeq" id="WP_284679584.1">
    <property type="nucleotide sequence ID" value="NZ_CP060096.1"/>
</dbReference>
<dbReference type="GO" id="GO:0000287">
    <property type="term" value="F:magnesium ion binding"/>
    <property type="evidence" value="ECO:0007669"/>
    <property type="project" value="TreeGrafter"/>
</dbReference>
<evidence type="ECO:0000256" key="7">
    <source>
        <dbReference type="HAMAP-Rule" id="MF_00156"/>
    </source>
</evidence>
<dbReference type="NCBIfam" id="NF001452">
    <property type="entry name" value="PRK00311.1"/>
    <property type="match status" value="1"/>
</dbReference>
<dbReference type="InterPro" id="IPR040442">
    <property type="entry name" value="Pyrv_kinase-like_dom_sf"/>
</dbReference>
<evidence type="ECO:0000256" key="6">
    <source>
        <dbReference type="ARBA" id="ARBA00056497"/>
    </source>
</evidence>
<dbReference type="GO" id="GO:0015940">
    <property type="term" value="P:pantothenate biosynthetic process"/>
    <property type="evidence" value="ECO:0007669"/>
    <property type="project" value="UniProtKB-UniRule"/>
</dbReference>
<dbReference type="InterPro" id="IPR015813">
    <property type="entry name" value="Pyrv/PenolPyrv_kinase-like_dom"/>
</dbReference>
<comment type="pathway">
    <text evidence="1 7">Cofactor biosynthesis; (R)-pantothenate biosynthesis; (R)-pantoate from 3-methyl-2-oxobutanoate: step 1/2.</text>
</comment>
<name>A0A975AUX4_9THEO</name>
<comment type="subunit">
    <text evidence="3 7">Homodecamer; pentamer of dimers.</text>
</comment>
<reference evidence="11" key="1">
    <citation type="submission" date="2020-08" db="EMBL/GenBank/DDBJ databases">
        <title>Genomic insights into the carbon and energy metabolism of the first obligate autotrophic acetogenic bacterium Aceticella autotrophica gen. nov., sp. nov.</title>
        <authorList>
            <person name="Toshchakov S.V."/>
            <person name="Elcheninov A.G."/>
            <person name="Kublanov I.V."/>
            <person name="Frolov E.N."/>
            <person name="Lebedinsky A.V."/>
        </authorList>
    </citation>
    <scope>NUCLEOTIDE SEQUENCE</scope>
    <source>
        <strain evidence="11">3443-3Ac</strain>
    </source>
</reference>
<keyword evidence="7" id="KW-0963">Cytoplasm</keyword>
<dbReference type="Pfam" id="PF02548">
    <property type="entry name" value="Pantoate_transf"/>
    <property type="match status" value="1"/>
</dbReference>
<comment type="cofactor">
    <cofactor evidence="7 10">
        <name>Mg(2+)</name>
        <dbReference type="ChEBI" id="CHEBI:18420"/>
    </cofactor>
    <text evidence="7 10">Binds 1 Mg(2+) ion per subunit.</text>
</comment>
<evidence type="ECO:0000256" key="1">
    <source>
        <dbReference type="ARBA" id="ARBA00005033"/>
    </source>
</evidence>
<dbReference type="AlphaFoldDB" id="A0A975AUX4"/>
<organism evidence="11 12">
    <name type="scientific">Aceticella autotrophica</name>
    <dbReference type="NCBI Taxonomy" id="2755338"/>
    <lineage>
        <taxon>Bacteria</taxon>
        <taxon>Bacillati</taxon>
        <taxon>Bacillota</taxon>
        <taxon>Clostridia</taxon>
        <taxon>Thermoanaerobacterales</taxon>
        <taxon>Thermoanaerobacteraceae</taxon>
        <taxon>Aceticella</taxon>
    </lineage>
</organism>
<keyword evidence="5 7" id="KW-0808">Transferase</keyword>
<comment type="similarity">
    <text evidence="2 7">Belongs to the PanB family.</text>
</comment>
<evidence type="ECO:0000256" key="2">
    <source>
        <dbReference type="ARBA" id="ARBA00008676"/>
    </source>
</evidence>
<gene>
    <name evidence="7 11" type="primary">panB</name>
    <name evidence="11" type="ORF">ACETAC_08420</name>
</gene>
<dbReference type="EC" id="2.1.2.11" evidence="7"/>
<dbReference type="PANTHER" id="PTHR20881">
    <property type="entry name" value="3-METHYL-2-OXOBUTANOATE HYDROXYMETHYLTRANSFERASE"/>
    <property type="match status" value="1"/>
</dbReference>
<evidence type="ECO:0000256" key="3">
    <source>
        <dbReference type="ARBA" id="ARBA00011424"/>
    </source>
</evidence>
<evidence type="ECO:0000256" key="5">
    <source>
        <dbReference type="ARBA" id="ARBA00022679"/>
    </source>
</evidence>
<dbReference type="Gene3D" id="3.20.20.60">
    <property type="entry name" value="Phosphoenolpyruvate-binding domains"/>
    <property type="match status" value="1"/>
</dbReference>
<feature type="binding site" evidence="7 10">
    <location>
        <position position="117"/>
    </location>
    <ligand>
        <name>Mg(2+)</name>
        <dbReference type="ChEBI" id="CHEBI:18420"/>
    </ligand>
</feature>
<evidence type="ECO:0000313" key="11">
    <source>
        <dbReference type="EMBL" id="QSZ26894.1"/>
    </source>
</evidence>
<comment type="function">
    <text evidence="6 7">Catalyzes the reversible reaction in which hydroxymethyl group from 5,10-methylenetetrahydrofolate is transferred onto alpha-ketoisovalerate to form ketopantoate.</text>
</comment>